<protein>
    <submittedName>
        <fullName evidence="3">Indolepyruvate ferredoxin oxidoreductase</fullName>
        <ecNumber evidence="3">1.2.7.8</ecNumber>
    </submittedName>
</protein>
<dbReference type="RefSeq" id="WP_013707490.1">
    <property type="nucleotide sequence ID" value="NC_015388.1"/>
</dbReference>
<dbReference type="GO" id="GO:0043805">
    <property type="term" value="F:indolepyruvate ferredoxin oxidoreductase activity"/>
    <property type="evidence" value="ECO:0007669"/>
    <property type="project" value="UniProtKB-EC"/>
</dbReference>
<dbReference type="EMBL" id="CP002629">
    <property type="protein sequence ID" value="AEB10381.1"/>
    <property type="molecule type" value="Genomic_DNA"/>
</dbReference>
<dbReference type="AlphaFoldDB" id="F2NIH9"/>
<evidence type="ECO:0000313" key="3">
    <source>
        <dbReference type="EMBL" id="AEB10381.1"/>
    </source>
</evidence>
<organism evidence="3 4">
    <name type="scientific">Desulfobacca acetoxidans (strain ATCC 700848 / DSM 11109 / ASRB2)</name>
    <dbReference type="NCBI Taxonomy" id="880072"/>
    <lineage>
        <taxon>Bacteria</taxon>
        <taxon>Pseudomonadati</taxon>
        <taxon>Thermodesulfobacteriota</taxon>
        <taxon>Desulfobaccia</taxon>
        <taxon>Desulfobaccales</taxon>
        <taxon>Desulfobaccaceae</taxon>
        <taxon>Desulfobacca</taxon>
    </lineage>
</organism>
<dbReference type="STRING" id="880072.Desac_2563"/>
<dbReference type="KEGG" id="dao:Desac_2563"/>
<dbReference type="PANTHER" id="PTHR43854">
    <property type="entry name" value="INDOLEPYRUVATE OXIDOREDUCTASE SUBUNIT IORB"/>
    <property type="match status" value="1"/>
</dbReference>
<evidence type="ECO:0000256" key="1">
    <source>
        <dbReference type="ARBA" id="ARBA00023002"/>
    </source>
</evidence>
<keyword evidence="4" id="KW-1185">Reference proteome</keyword>
<reference evidence="4" key="2">
    <citation type="submission" date="2011-03" db="EMBL/GenBank/DDBJ databases">
        <title>The complete genome of Desulfobacca acetoxidans DSM 11109.</title>
        <authorList>
            <consortium name="US DOE Joint Genome Institute (JGI-PGF)"/>
            <person name="Lucas S."/>
            <person name="Copeland A."/>
            <person name="Lapidus A."/>
            <person name="Bruce D."/>
            <person name="Goodwin L."/>
            <person name="Pitluck S."/>
            <person name="Peters L."/>
            <person name="Kyrpides N."/>
            <person name="Mavromatis K."/>
            <person name="Ivanova N."/>
            <person name="Ovchinnikova G."/>
            <person name="Teshima H."/>
            <person name="Detter J.C."/>
            <person name="Han C."/>
            <person name="Land M."/>
            <person name="Hauser L."/>
            <person name="Markowitz V."/>
            <person name="Cheng J.-F."/>
            <person name="Hugenholtz P."/>
            <person name="Woyke T."/>
            <person name="Wu D."/>
            <person name="Spring S."/>
            <person name="Schueler E."/>
            <person name="Brambilla E."/>
            <person name="Klenk H.-P."/>
            <person name="Eisen J.A."/>
        </authorList>
    </citation>
    <scope>NUCLEOTIDE SEQUENCE [LARGE SCALE GENOMIC DNA]</scope>
    <source>
        <strain evidence="4">ATCC 700848 / DSM 11109 / ASRB2</strain>
    </source>
</reference>
<dbReference type="OrthoDB" id="9800445at2"/>
<evidence type="ECO:0000259" key="2">
    <source>
        <dbReference type="Pfam" id="PF01558"/>
    </source>
</evidence>
<feature type="domain" description="Pyruvate/ketoisovalerate oxidoreductase catalytic" evidence="2">
    <location>
        <begin position="15"/>
        <end position="195"/>
    </location>
</feature>
<dbReference type="Proteomes" id="UP000000483">
    <property type="component" value="Chromosome"/>
</dbReference>
<dbReference type="InterPro" id="IPR019752">
    <property type="entry name" value="Pyrv/ketoisovalerate_OxRed_cat"/>
</dbReference>
<accession>F2NIH9</accession>
<dbReference type="SUPFAM" id="SSF53323">
    <property type="entry name" value="Pyruvate-ferredoxin oxidoreductase, PFOR, domain III"/>
    <property type="match status" value="1"/>
</dbReference>
<dbReference type="eggNOG" id="COG1014">
    <property type="taxonomic scope" value="Bacteria"/>
</dbReference>
<dbReference type="InterPro" id="IPR002869">
    <property type="entry name" value="Pyrv_flavodox_OxRed_cen"/>
</dbReference>
<name>F2NIH9_DESAR</name>
<dbReference type="PANTHER" id="PTHR43854:SF1">
    <property type="entry name" value="INDOLEPYRUVATE OXIDOREDUCTASE SUBUNIT IORB"/>
    <property type="match status" value="1"/>
</dbReference>
<reference evidence="3 4" key="1">
    <citation type="journal article" date="2011" name="Stand. Genomic Sci.">
        <title>Complete genome sequence of the acetate-degrading sulfate reducer Desulfobacca acetoxidans type strain (ASRB2).</title>
        <authorList>
            <person name="Goker M."/>
            <person name="Teshima H."/>
            <person name="Lapidus A."/>
            <person name="Nolan M."/>
            <person name="Lucas S."/>
            <person name="Hammon N."/>
            <person name="Deshpande S."/>
            <person name="Cheng J.F."/>
            <person name="Tapia R."/>
            <person name="Han C."/>
            <person name="Goodwin L."/>
            <person name="Pitluck S."/>
            <person name="Huntemann M."/>
            <person name="Liolios K."/>
            <person name="Ivanova N."/>
            <person name="Pagani I."/>
            <person name="Mavromatis K."/>
            <person name="Ovchinikova G."/>
            <person name="Pati A."/>
            <person name="Chen A."/>
            <person name="Palaniappan K."/>
            <person name="Land M."/>
            <person name="Hauser L."/>
            <person name="Brambilla E.M."/>
            <person name="Rohde M."/>
            <person name="Spring S."/>
            <person name="Detter J.C."/>
            <person name="Woyke T."/>
            <person name="Bristow J."/>
            <person name="Eisen J.A."/>
            <person name="Markowitz V."/>
            <person name="Hugenholtz P."/>
            <person name="Kyrpides N.C."/>
            <person name="Klenk H.P."/>
        </authorList>
    </citation>
    <scope>NUCLEOTIDE SEQUENCE [LARGE SCALE GENOMIC DNA]</scope>
    <source>
        <strain evidence="4">ATCC 700848 / DSM 11109 / ASRB2</strain>
    </source>
</reference>
<keyword evidence="3" id="KW-0670">Pyruvate</keyword>
<dbReference type="Pfam" id="PF01558">
    <property type="entry name" value="POR"/>
    <property type="match status" value="1"/>
</dbReference>
<dbReference type="EC" id="1.2.7.8" evidence="3"/>
<evidence type="ECO:0000313" key="4">
    <source>
        <dbReference type="Proteomes" id="UP000000483"/>
    </source>
</evidence>
<sequence length="207" mass="21697">MPNDIKLRIFCTGVGGQGTLLATRLLGEAAMAAGFMAQVSETHGMAQRGGVVESTLVLGALSSPIISLGEADILIGFEVLETFRSLNRCHANTLVVTNIGVNVPYTVATGQTTYPPVAEMLNILQDSVGRLIGLNANDLALQAGSALAVNMVLLGALLSTGRLPFEPEILVKVVQTHTPSKHLTTNLQAFNLGREAAMTLTAAPIHK</sequence>
<dbReference type="InterPro" id="IPR052198">
    <property type="entry name" value="IorB_Oxidoreductase"/>
</dbReference>
<dbReference type="Gene3D" id="3.40.920.10">
    <property type="entry name" value="Pyruvate-ferredoxin oxidoreductase, PFOR, domain III"/>
    <property type="match status" value="1"/>
</dbReference>
<keyword evidence="1 3" id="KW-0560">Oxidoreductase</keyword>
<dbReference type="HOGENOM" id="CLU_087284_1_1_7"/>
<proteinExistence type="predicted"/>
<gene>
    <name evidence="3" type="ordered locus">Desac_2563</name>
</gene>